<dbReference type="Proteomes" id="UP001515480">
    <property type="component" value="Unassembled WGS sequence"/>
</dbReference>
<sequence length="132" mass="13184">MRAIPASSLRRDASWIDPNSTCSLSGSFSGARARAATFVAAFFASTSATSDAVGALSTCCSAVAGAEREGLAILINTGAGLRSGALLPVVGSSGGELLVVCVGDRTTPAEALPTTDLSAWRARNVITTAAHA</sequence>
<name>A0AB34J8T9_PRYPA</name>
<accession>A0AB34J8T9</accession>
<protein>
    <submittedName>
        <fullName evidence="1">Uncharacterized protein</fullName>
    </submittedName>
</protein>
<organism evidence="1 2">
    <name type="scientific">Prymnesium parvum</name>
    <name type="common">Toxic golden alga</name>
    <dbReference type="NCBI Taxonomy" id="97485"/>
    <lineage>
        <taxon>Eukaryota</taxon>
        <taxon>Haptista</taxon>
        <taxon>Haptophyta</taxon>
        <taxon>Prymnesiophyceae</taxon>
        <taxon>Prymnesiales</taxon>
        <taxon>Prymnesiaceae</taxon>
        <taxon>Prymnesium</taxon>
    </lineage>
</organism>
<gene>
    <name evidence="1" type="ORF">AB1Y20_004062</name>
</gene>
<comment type="caution">
    <text evidence="1">The sequence shown here is derived from an EMBL/GenBank/DDBJ whole genome shotgun (WGS) entry which is preliminary data.</text>
</comment>
<dbReference type="EMBL" id="JBGBPQ010000012">
    <property type="protein sequence ID" value="KAL1514989.1"/>
    <property type="molecule type" value="Genomic_DNA"/>
</dbReference>
<evidence type="ECO:0000313" key="2">
    <source>
        <dbReference type="Proteomes" id="UP001515480"/>
    </source>
</evidence>
<evidence type="ECO:0000313" key="1">
    <source>
        <dbReference type="EMBL" id="KAL1514989.1"/>
    </source>
</evidence>
<keyword evidence="2" id="KW-1185">Reference proteome</keyword>
<reference evidence="1 2" key="1">
    <citation type="journal article" date="2024" name="Science">
        <title>Giant polyketide synthase enzymes in the biosynthesis of giant marine polyether toxins.</title>
        <authorList>
            <person name="Fallon T.R."/>
            <person name="Shende V.V."/>
            <person name="Wierzbicki I.H."/>
            <person name="Pendleton A.L."/>
            <person name="Watervoot N.F."/>
            <person name="Auber R.P."/>
            <person name="Gonzalez D.J."/>
            <person name="Wisecaver J.H."/>
            <person name="Moore B.S."/>
        </authorList>
    </citation>
    <scope>NUCLEOTIDE SEQUENCE [LARGE SCALE GENOMIC DNA]</scope>
    <source>
        <strain evidence="1 2">12B1</strain>
    </source>
</reference>
<dbReference type="AlphaFoldDB" id="A0AB34J8T9"/>
<proteinExistence type="predicted"/>